<dbReference type="Proteomes" id="UP000282433">
    <property type="component" value="Chromosome"/>
</dbReference>
<sequence length="77" mass="8772">MTRWILVDGITLPELLEKRTGNMMQPQLADKIRKRTEKQFPNGIEPHGTDALRFTLAAAGLYRPRHQLGYEASGRLP</sequence>
<proteinExistence type="predicted"/>
<keyword evidence="1" id="KW-0436">Ligase</keyword>
<evidence type="ECO:0000313" key="2">
    <source>
        <dbReference type="Proteomes" id="UP000282433"/>
    </source>
</evidence>
<organism evidence="1 2">
    <name type="scientific">Klebsiella pneumoniae</name>
    <dbReference type="NCBI Taxonomy" id="573"/>
    <lineage>
        <taxon>Bacteria</taxon>
        <taxon>Pseudomonadati</taxon>
        <taxon>Pseudomonadota</taxon>
        <taxon>Gammaproteobacteria</taxon>
        <taxon>Enterobacterales</taxon>
        <taxon>Enterobacteriaceae</taxon>
        <taxon>Klebsiella/Raoultella group</taxon>
        <taxon>Klebsiella</taxon>
        <taxon>Klebsiella pneumoniae complex</taxon>
    </lineage>
</organism>
<accession>A0A447RY61</accession>
<dbReference type="EMBL" id="LR134162">
    <property type="protein sequence ID" value="VEB04755.1"/>
    <property type="molecule type" value="Genomic_DNA"/>
</dbReference>
<keyword evidence="1" id="KW-0030">Aminoacyl-tRNA synthetase</keyword>
<reference evidence="1 2" key="1">
    <citation type="submission" date="2018-12" db="EMBL/GenBank/DDBJ databases">
        <authorList>
            <consortium name="Pathogen Informatics"/>
        </authorList>
    </citation>
    <scope>NUCLEOTIDE SEQUENCE [LARGE SCALE GENOMIC DNA]</scope>
    <source>
        <strain evidence="1 2">NCTC13635</strain>
    </source>
</reference>
<protein>
    <submittedName>
        <fullName evidence="1">Valyl-tRNA synthetase</fullName>
        <ecNumber evidence="1">6.1.1.9</ecNumber>
    </submittedName>
</protein>
<dbReference type="AlphaFoldDB" id="A0A447RY61"/>
<dbReference type="GO" id="GO:0004832">
    <property type="term" value="F:valine-tRNA ligase activity"/>
    <property type="evidence" value="ECO:0007669"/>
    <property type="project" value="UniProtKB-EC"/>
</dbReference>
<evidence type="ECO:0000313" key="1">
    <source>
        <dbReference type="EMBL" id="VEB04755.1"/>
    </source>
</evidence>
<name>A0A447RY61_KLEPN</name>
<gene>
    <name evidence="1" type="primary">valS_2</name>
    <name evidence="1" type="ORF">NCTC13635_04689</name>
</gene>
<dbReference type="EC" id="6.1.1.9" evidence="1"/>